<sequence length="179" mass="20221">MQQFFSKTMPVSVSRKLLEEHNNNNHHQGLSSSPLSYISSHSSLSPETFDPTIGDHSLYRQPTFTYIPIHKRRRSALLFSRSMSLNSLSMSVPSQHSSSLTTTNLSSSPSESEVPSTPTSLCSSSSDQSMEYTSFPNLEKFSDEGWTEVRVEKRDNILSDIEMESYDEMFVAGVRFQYS</sequence>
<proteinExistence type="predicted"/>
<feature type="region of interest" description="Disordered" evidence="1">
    <location>
        <begin position="90"/>
        <end position="128"/>
    </location>
</feature>
<evidence type="ECO:0000256" key="1">
    <source>
        <dbReference type="SAM" id="MobiDB-lite"/>
    </source>
</evidence>
<keyword evidence="3" id="KW-1185">Reference proteome</keyword>
<accession>A0A397SZ37</accession>
<dbReference type="AlphaFoldDB" id="A0A397SZ37"/>
<dbReference type="EMBL" id="QKYT01000234">
    <property type="protein sequence ID" value="RIA89077.1"/>
    <property type="molecule type" value="Genomic_DNA"/>
</dbReference>
<comment type="caution">
    <text evidence="2">The sequence shown here is derived from an EMBL/GenBank/DDBJ whole genome shotgun (WGS) entry which is preliminary data.</text>
</comment>
<dbReference type="OrthoDB" id="2443480at2759"/>
<dbReference type="Proteomes" id="UP000265703">
    <property type="component" value="Unassembled WGS sequence"/>
</dbReference>
<evidence type="ECO:0000313" key="2">
    <source>
        <dbReference type="EMBL" id="RIA89077.1"/>
    </source>
</evidence>
<protein>
    <submittedName>
        <fullName evidence="2">Uncharacterized protein</fullName>
    </submittedName>
</protein>
<evidence type="ECO:0000313" key="3">
    <source>
        <dbReference type="Proteomes" id="UP000265703"/>
    </source>
</evidence>
<gene>
    <name evidence="2" type="ORF">C1645_773390</name>
</gene>
<organism evidence="2 3">
    <name type="scientific">Glomus cerebriforme</name>
    <dbReference type="NCBI Taxonomy" id="658196"/>
    <lineage>
        <taxon>Eukaryota</taxon>
        <taxon>Fungi</taxon>
        <taxon>Fungi incertae sedis</taxon>
        <taxon>Mucoromycota</taxon>
        <taxon>Glomeromycotina</taxon>
        <taxon>Glomeromycetes</taxon>
        <taxon>Glomerales</taxon>
        <taxon>Glomeraceae</taxon>
        <taxon>Glomus</taxon>
    </lineage>
</organism>
<name>A0A397SZ37_9GLOM</name>
<reference evidence="2 3" key="1">
    <citation type="submission" date="2018-06" db="EMBL/GenBank/DDBJ databases">
        <title>Comparative genomics reveals the genomic features of Rhizophagus irregularis, R. cerebriforme, R. diaphanum and Gigaspora rosea, and their symbiotic lifestyle signature.</title>
        <authorList>
            <person name="Morin E."/>
            <person name="San Clemente H."/>
            <person name="Chen E.C.H."/>
            <person name="De La Providencia I."/>
            <person name="Hainaut M."/>
            <person name="Kuo A."/>
            <person name="Kohler A."/>
            <person name="Murat C."/>
            <person name="Tang N."/>
            <person name="Roy S."/>
            <person name="Loubradou J."/>
            <person name="Henrissat B."/>
            <person name="Grigoriev I.V."/>
            <person name="Corradi N."/>
            <person name="Roux C."/>
            <person name="Martin F.M."/>
        </authorList>
    </citation>
    <scope>NUCLEOTIDE SEQUENCE [LARGE SCALE GENOMIC DNA]</scope>
    <source>
        <strain evidence="2 3">DAOM 227022</strain>
    </source>
</reference>